<gene>
    <name evidence="2" type="primary">pip_1</name>
    <name evidence="2" type="ORF">LAL4801_00001</name>
</gene>
<keyword evidence="2" id="KW-0645">Protease</keyword>
<reference evidence="3" key="1">
    <citation type="submission" date="2015-07" db="EMBL/GenBank/DDBJ databases">
        <authorList>
            <person name="Rodrigo-Torres Lidia"/>
            <person name="Arahal R.David."/>
        </authorList>
    </citation>
    <scope>NUCLEOTIDE SEQUENCE [LARGE SCALE GENOMIC DNA]</scope>
    <source>
        <strain evidence="3">CECT 4801</strain>
    </source>
</reference>
<dbReference type="GO" id="GO:0004177">
    <property type="term" value="F:aminopeptidase activity"/>
    <property type="evidence" value="ECO:0007669"/>
    <property type="project" value="UniProtKB-KW"/>
</dbReference>
<keyword evidence="3" id="KW-1185">Reference proteome</keyword>
<dbReference type="InterPro" id="IPR000073">
    <property type="entry name" value="AB_hydrolase_1"/>
</dbReference>
<dbReference type="PANTHER" id="PTHR43798:SF33">
    <property type="entry name" value="HYDROLASE, PUTATIVE (AFU_ORTHOLOGUE AFUA_2G14860)-RELATED"/>
    <property type="match status" value="1"/>
</dbReference>
<sequence length="309" mass="33774">MTSAPQEALVSSSTAPMPPVVDFTWKSPDGLTLSGCEWPSAKPDSEGAASPIPVLCLPGLSRNTRDFNEIARFLQTCGHRVIALDYRGRGKSDWDPDWRNYALTVEDKDIDAAIAELGLDRFAVLGTSRGGLHALAMGLRYPASRMAAVIFNDIGPHIEMRAIHRIAATLGHHMKCASHEDVAANLEHTLGYQFPAFGKADWLKLAGQLASEQDGHVMMDYDPALAHQLASLDDATPTPDLWPLYEKLTDRPVLVLRGEHSDLLSPETCRRMTDNHPNATAKTIPGQGHAPVLWDGETHKTISDFLKSV</sequence>
<dbReference type="GO" id="GO:0016020">
    <property type="term" value="C:membrane"/>
    <property type="evidence" value="ECO:0007669"/>
    <property type="project" value="TreeGrafter"/>
</dbReference>
<dbReference type="OrthoDB" id="9791366at2"/>
<keyword evidence="2" id="KW-0378">Hydrolase</keyword>
<dbReference type="InterPro" id="IPR029058">
    <property type="entry name" value="AB_hydrolase_fold"/>
</dbReference>
<dbReference type="STRING" id="187304.B0E33_01975"/>
<dbReference type="SUPFAM" id="SSF53474">
    <property type="entry name" value="alpha/beta-Hydrolases"/>
    <property type="match status" value="1"/>
</dbReference>
<protein>
    <submittedName>
        <fullName evidence="2">Proline iminopeptidase</fullName>
        <ecNumber evidence="2">3.4.11.5</ecNumber>
    </submittedName>
</protein>
<evidence type="ECO:0000259" key="1">
    <source>
        <dbReference type="Pfam" id="PF00561"/>
    </source>
</evidence>
<keyword evidence="2" id="KW-0031">Aminopeptidase</keyword>
<evidence type="ECO:0000313" key="2">
    <source>
        <dbReference type="EMBL" id="CTQ41583.1"/>
    </source>
</evidence>
<evidence type="ECO:0000313" key="3">
    <source>
        <dbReference type="Proteomes" id="UP000048926"/>
    </source>
</evidence>
<name>A0A0M6XVQ5_9HYPH</name>
<proteinExistence type="predicted"/>
<dbReference type="PRINTS" id="PR00111">
    <property type="entry name" value="ABHYDROLASE"/>
</dbReference>
<organism evidence="2 3">
    <name type="scientific">Roseibium aggregatum</name>
    <dbReference type="NCBI Taxonomy" id="187304"/>
    <lineage>
        <taxon>Bacteria</taxon>
        <taxon>Pseudomonadati</taxon>
        <taxon>Pseudomonadota</taxon>
        <taxon>Alphaproteobacteria</taxon>
        <taxon>Hyphomicrobiales</taxon>
        <taxon>Stappiaceae</taxon>
        <taxon>Roseibium</taxon>
    </lineage>
</organism>
<feature type="domain" description="AB hydrolase-1" evidence="1">
    <location>
        <begin position="53"/>
        <end position="162"/>
    </location>
</feature>
<dbReference type="Gene3D" id="3.40.50.1820">
    <property type="entry name" value="alpha/beta hydrolase"/>
    <property type="match status" value="1"/>
</dbReference>
<dbReference type="EMBL" id="CXST01000001">
    <property type="protein sequence ID" value="CTQ41583.1"/>
    <property type="molecule type" value="Genomic_DNA"/>
</dbReference>
<dbReference type="EC" id="3.4.11.5" evidence="2"/>
<accession>A0A0M6XVQ5</accession>
<dbReference type="InterPro" id="IPR050266">
    <property type="entry name" value="AB_hydrolase_sf"/>
</dbReference>
<dbReference type="Proteomes" id="UP000048926">
    <property type="component" value="Unassembled WGS sequence"/>
</dbReference>
<dbReference type="AlphaFoldDB" id="A0A0M6XVQ5"/>
<dbReference type="Pfam" id="PF00561">
    <property type="entry name" value="Abhydrolase_1"/>
    <property type="match status" value="1"/>
</dbReference>
<dbReference type="PANTHER" id="PTHR43798">
    <property type="entry name" value="MONOACYLGLYCEROL LIPASE"/>
    <property type="match status" value="1"/>
</dbReference>
<dbReference type="RefSeq" id="WP_055653418.1">
    <property type="nucleotide sequence ID" value="NZ_CXST01000001.1"/>
</dbReference>